<proteinExistence type="predicted"/>
<dbReference type="Proteomes" id="UP001295469">
    <property type="component" value="Chromosome C03"/>
</dbReference>
<accession>A0A816IDI2</accession>
<dbReference type="EMBL" id="HG994367">
    <property type="protein sequence ID" value="CAF1706636.1"/>
    <property type="molecule type" value="Genomic_DNA"/>
</dbReference>
<evidence type="ECO:0000313" key="1">
    <source>
        <dbReference type="EMBL" id="CAF1706636.1"/>
    </source>
</evidence>
<protein>
    <submittedName>
        <fullName evidence="1">(rape) hypothetical protein</fullName>
    </submittedName>
</protein>
<gene>
    <name evidence="1" type="ORF">DARMORV10_C03P59130.1</name>
</gene>
<sequence length="85" mass="9677">MMLELIIVMMIKLTKTRRRSIPILIINVLARVSICLLCNLRKPTAVVLLKRVATEVKTLMGATIKNMQTKSRARILVVLSIYDLK</sequence>
<dbReference type="AlphaFoldDB" id="A0A816IDI2"/>
<name>A0A816IDI2_BRANA</name>
<reference evidence="1" key="1">
    <citation type="submission" date="2021-01" db="EMBL/GenBank/DDBJ databases">
        <authorList>
            <consortium name="Genoscope - CEA"/>
            <person name="William W."/>
        </authorList>
    </citation>
    <scope>NUCLEOTIDE SEQUENCE</scope>
</reference>
<organism evidence="1">
    <name type="scientific">Brassica napus</name>
    <name type="common">Rape</name>
    <dbReference type="NCBI Taxonomy" id="3708"/>
    <lineage>
        <taxon>Eukaryota</taxon>
        <taxon>Viridiplantae</taxon>
        <taxon>Streptophyta</taxon>
        <taxon>Embryophyta</taxon>
        <taxon>Tracheophyta</taxon>
        <taxon>Spermatophyta</taxon>
        <taxon>Magnoliopsida</taxon>
        <taxon>eudicotyledons</taxon>
        <taxon>Gunneridae</taxon>
        <taxon>Pentapetalae</taxon>
        <taxon>rosids</taxon>
        <taxon>malvids</taxon>
        <taxon>Brassicales</taxon>
        <taxon>Brassicaceae</taxon>
        <taxon>Brassiceae</taxon>
        <taxon>Brassica</taxon>
    </lineage>
</organism>